<accession>A0ACC2EWH0</accession>
<sequence>MPKQPNAHYGLLSCVIFILGVWCALCLIGSTPESLMERHTSHNPKCSCTSHHCFRLPSSTPLGFGCLQKPALESGVRSSAGCSVRLASERVRCIRK</sequence>
<organism evidence="1 2">
    <name type="scientific">Diphasiastrum complanatum</name>
    <name type="common">Issler's clubmoss</name>
    <name type="synonym">Lycopodium complanatum</name>
    <dbReference type="NCBI Taxonomy" id="34168"/>
    <lineage>
        <taxon>Eukaryota</taxon>
        <taxon>Viridiplantae</taxon>
        <taxon>Streptophyta</taxon>
        <taxon>Embryophyta</taxon>
        <taxon>Tracheophyta</taxon>
        <taxon>Lycopodiopsida</taxon>
        <taxon>Lycopodiales</taxon>
        <taxon>Lycopodiaceae</taxon>
        <taxon>Lycopodioideae</taxon>
        <taxon>Diphasiastrum</taxon>
    </lineage>
</organism>
<evidence type="ECO:0000313" key="1">
    <source>
        <dbReference type="EMBL" id="KAJ7570730.1"/>
    </source>
</evidence>
<proteinExistence type="predicted"/>
<gene>
    <name evidence="1" type="ORF">O6H91_01G133200</name>
</gene>
<comment type="caution">
    <text evidence="1">The sequence shown here is derived from an EMBL/GenBank/DDBJ whole genome shotgun (WGS) entry which is preliminary data.</text>
</comment>
<evidence type="ECO:0000313" key="2">
    <source>
        <dbReference type="Proteomes" id="UP001162992"/>
    </source>
</evidence>
<dbReference type="EMBL" id="CM055092">
    <property type="protein sequence ID" value="KAJ7570730.1"/>
    <property type="molecule type" value="Genomic_DNA"/>
</dbReference>
<reference evidence="2" key="1">
    <citation type="journal article" date="2024" name="Proc. Natl. Acad. Sci. U.S.A.">
        <title>Extraordinary preservation of gene collinearity over three hundred million years revealed in homosporous lycophytes.</title>
        <authorList>
            <person name="Li C."/>
            <person name="Wickell D."/>
            <person name="Kuo L.Y."/>
            <person name="Chen X."/>
            <person name="Nie B."/>
            <person name="Liao X."/>
            <person name="Peng D."/>
            <person name="Ji J."/>
            <person name="Jenkins J."/>
            <person name="Williams M."/>
            <person name="Shu S."/>
            <person name="Plott C."/>
            <person name="Barry K."/>
            <person name="Rajasekar S."/>
            <person name="Grimwood J."/>
            <person name="Han X."/>
            <person name="Sun S."/>
            <person name="Hou Z."/>
            <person name="He W."/>
            <person name="Dai G."/>
            <person name="Sun C."/>
            <person name="Schmutz J."/>
            <person name="Leebens-Mack J.H."/>
            <person name="Li F.W."/>
            <person name="Wang L."/>
        </authorList>
    </citation>
    <scope>NUCLEOTIDE SEQUENCE [LARGE SCALE GENOMIC DNA]</scope>
    <source>
        <strain evidence="2">cv. PW_Plant_1</strain>
    </source>
</reference>
<dbReference type="Proteomes" id="UP001162992">
    <property type="component" value="Chromosome 1"/>
</dbReference>
<protein>
    <submittedName>
        <fullName evidence="1">Uncharacterized protein</fullName>
    </submittedName>
</protein>
<name>A0ACC2EWH0_DIPCM</name>
<keyword evidence="2" id="KW-1185">Reference proteome</keyword>